<evidence type="ECO:0000256" key="1">
    <source>
        <dbReference type="SAM" id="Phobius"/>
    </source>
</evidence>
<gene>
    <name evidence="3" type="ORF">A3A63_02495</name>
</gene>
<dbReference type="AlphaFoldDB" id="A0A1F6AXH7"/>
<keyword evidence="1" id="KW-0472">Membrane</keyword>
<dbReference type="Proteomes" id="UP000176450">
    <property type="component" value="Unassembled WGS sequence"/>
</dbReference>
<protein>
    <recommendedName>
        <fullName evidence="2">LysM domain-containing protein</fullName>
    </recommendedName>
</protein>
<dbReference type="Gene3D" id="3.10.350.10">
    <property type="entry name" value="LysM domain"/>
    <property type="match status" value="2"/>
</dbReference>
<dbReference type="Gene3D" id="2.70.70.10">
    <property type="entry name" value="Glucose Permease (Domain IIA)"/>
    <property type="match status" value="1"/>
</dbReference>
<evidence type="ECO:0000259" key="2">
    <source>
        <dbReference type="PROSITE" id="PS51782"/>
    </source>
</evidence>
<dbReference type="PANTHER" id="PTHR21666">
    <property type="entry name" value="PEPTIDASE-RELATED"/>
    <property type="match status" value="1"/>
</dbReference>
<keyword evidence="1" id="KW-1133">Transmembrane helix</keyword>
<dbReference type="PANTHER" id="PTHR21666:SF270">
    <property type="entry name" value="MUREIN HYDROLASE ACTIVATOR ENVC"/>
    <property type="match status" value="1"/>
</dbReference>
<dbReference type="Pfam" id="PF01476">
    <property type="entry name" value="LysM"/>
    <property type="match status" value="2"/>
</dbReference>
<feature type="domain" description="LysM" evidence="2">
    <location>
        <begin position="169"/>
        <end position="217"/>
    </location>
</feature>
<sequence length="359" mass="39496">MPKNIRLLCDDIVNWKDGWYHYGQRRLKRFAVRFETQKDVVVDILMARRGTYQRPFLHLSLGVLLVIGVTGAPIIANAYPGGLPSQLNEFTPSSAVLASLDFNEYGVQTQVSEKPRDKVETYIAKEGDTLAKVADKFDISVDTIKWASDLKKDSLSIGQELKIPPVTGIVHKVREGDTVQNIAKKYKTDAQKIVNFPFNDFTDLDTFSLQVGQLVVVPDGVQPEAPAIIVAPPPQMAAGGTGQLLWPTNGLITQYPVWYHMAYDIASPSLPGIMAATGGVVSSVEYLRYGYGHHIMIDHGNGLVTLYGHLSEIYVKAGDRVSRGQVIGRMGSTGRSTGAHLHFETRQNGVLVNPAGYFR</sequence>
<dbReference type="InterPro" id="IPR011055">
    <property type="entry name" value="Dup_hybrid_motif"/>
</dbReference>
<organism evidence="3 4">
    <name type="scientific">Candidatus Gottesmanbacteria bacterium RIFCSPLOWO2_01_FULL_46_9</name>
    <dbReference type="NCBI Taxonomy" id="1798394"/>
    <lineage>
        <taxon>Bacteria</taxon>
        <taxon>Candidatus Gottesmaniibacteriota</taxon>
    </lineage>
</organism>
<dbReference type="CDD" id="cd00118">
    <property type="entry name" value="LysM"/>
    <property type="match status" value="1"/>
</dbReference>
<accession>A0A1F6AXH7</accession>
<feature type="transmembrane region" description="Helical" evidence="1">
    <location>
        <begin position="56"/>
        <end position="76"/>
    </location>
</feature>
<dbReference type="SMART" id="SM00257">
    <property type="entry name" value="LysM"/>
    <property type="match status" value="2"/>
</dbReference>
<dbReference type="InterPro" id="IPR018392">
    <property type="entry name" value="LysM"/>
</dbReference>
<dbReference type="CDD" id="cd12797">
    <property type="entry name" value="M23_peptidase"/>
    <property type="match status" value="1"/>
</dbReference>
<dbReference type="EMBL" id="MFJX01000069">
    <property type="protein sequence ID" value="OGG29395.1"/>
    <property type="molecule type" value="Genomic_DNA"/>
</dbReference>
<comment type="caution">
    <text evidence="3">The sequence shown here is derived from an EMBL/GenBank/DDBJ whole genome shotgun (WGS) entry which is preliminary data.</text>
</comment>
<proteinExistence type="predicted"/>
<keyword evidence="1" id="KW-0812">Transmembrane</keyword>
<evidence type="ECO:0000313" key="4">
    <source>
        <dbReference type="Proteomes" id="UP000176450"/>
    </source>
</evidence>
<evidence type="ECO:0000313" key="3">
    <source>
        <dbReference type="EMBL" id="OGG29395.1"/>
    </source>
</evidence>
<dbReference type="GO" id="GO:0004222">
    <property type="term" value="F:metalloendopeptidase activity"/>
    <property type="evidence" value="ECO:0007669"/>
    <property type="project" value="TreeGrafter"/>
</dbReference>
<reference evidence="3 4" key="1">
    <citation type="journal article" date="2016" name="Nat. Commun.">
        <title>Thousands of microbial genomes shed light on interconnected biogeochemical processes in an aquifer system.</title>
        <authorList>
            <person name="Anantharaman K."/>
            <person name="Brown C.T."/>
            <person name="Hug L.A."/>
            <person name="Sharon I."/>
            <person name="Castelle C.J."/>
            <person name="Probst A.J."/>
            <person name="Thomas B.C."/>
            <person name="Singh A."/>
            <person name="Wilkins M.J."/>
            <person name="Karaoz U."/>
            <person name="Brodie E.L."/>
            <person name="Williams K.H."/>
            <person name="Hubbard S.S."/>
            <person name="Banfield J.F."/>
        </authorList>
    </citation>
    <scope>NUCLEOTIDE SEQUENCE [LARGE SCALE GENOMIC DNA]</scope>
</reference>
<dbReference type="InterPro" id="IPR016047">
    <property type="entry name" value="M23ase_b-sheet_dom"/>
</dbReference>
<dbReference type="PROSITE" id="PS51782">
    <property type="entry name" value="LYSM"/>
    <property type="match status" value="2"/>
</dbReference>
<feature type="domain" description="LysM" evidence="2">
    <location>
        <begin position="120"/>
        <end position="163"/>
    </location>
</feature>
<dbReference type="SUPFAM" id="SSF54106">
    <property type="entry name" value="LysM domain"/>
    <property type="match status" value="1"/>
</dbReference>
<name>A0A1F6AXH7_9BACT</name>
<dbReference type="Pfam" id="PF01551">
    <property type="entry name" value="Peptidase_M23"/>
    <property type="match status" value="1"/>
</dbReference>
<dbReference type="SUPFAM" id="SSF51261">
    <property type="entry name" value="Duplicated hybrid motif"/>
    <property type="match status" value="1"/>
</dbReference>
<dbReference type="InterPro" id="IPR036779">
    <property type="entry name" value="LysM_dom_sf"/>
</dbReference>
<dbReference type="InterPro" id="IPR050570">
    <property type="entry name" value="Cell_wall_metabolism_enzyme"/>
</dbReference>